<dbReference type="GO" id="GO:0005886">
    <property type="term" value="C:plasma membrane"/>
    <property type="evidence" value="ECO:0007669"/>
    <property type="project" value="UniProtKB-SubCell"/>
</dbReference>
<evidence type="ECO:0000256" key="1">
    <source>
        <dbReference type="ARBA" id="ARBA00004429"/>
    </source>
</evidence>
<feature type="transmembrane region" description="Helical" evidence="8">
    <location>
        <begin position="213"/>
        <end position="236"/>
    </location>
</feature>
<dbReference type="GO" id="GO:0055085">
    <property type="term" value="P:transmembrane transport"/>
    <property type="evidence" value="ECO:0007669"/>
    <property type="project" value="InterPro"/>
</dbReference>
<evidence type="ECO:0000256" key="5">
    <source>
        <dbReference type="ARBA" id="ARBA00022692"/>
    </source>
</evidence>
<reference evidence="10 11" key="1">
    <citation type="submission" date="2020-08" db="EMBL/GenBank/DDBJ databases">
        <title>Genomic Encyclopedia of Type Strains, Phase IV (KMG-IV): sequencing the most valuable type-strain genomes for metagenomic binning, comparative biology and taxonomic classification.</title>
        <authorList>
            <person name="Goeker M."/>
        </authorList>
    </citation>
    <scope>NUCLEOTIDE SEQUENCE [LARGE SCALE GENOMIC DNA]</scope>
    <source>
        <strain evidence="10 11">DSM 15743</strain>
    </source>
</reference>
<dbReference type="AlphaFoldDB" id="A0A7W6IBK1"/>
<dbReference type="InterPro" id="IPR000515">
    <property type="entry name" value="MetI-like"/>
</dbReference>
<feature type="transmembrane region" description="Helical" evidence="8">
    <location>
        <begin position="88"/>
        <end position="108"/>
    </location>
</feature>
<dbReference type="PANTHER" id="PTHR43357:SF4">
    <property type="entry name" value="INNER MEMBRANE ABC TRANSPORTER PERMEASE PROTEIN YDCV"/>
    <property type="match status" value="1"/>
</dbReference>
<evidence type="ECO:0000256" key="2">
    <source>
        <dbReference type="ARBA" id="ARBA00022448"/>
    </source>
</evidence>
<dbReference type="PROSITE" id="PS50928">
    <property type="entry name" value="ABC_TM1"/>
    <property type="match status" value="1"/>
</dbReference>
<feature type="transmembrane region" description="Helical" evidence="8">
    <location>
        <begin position="153"/>
        <end position="175"/>
    </location>
</feature>
<sequence length="286" mass="31409">MNWRTAVGFASDAASSGVLATSIWRFLYYFIVLSVFLFMFTPVIFVFWVSVFENAVITFPPRGYSLKWFSNAWAAGAFLDGFLTSVKIGLFAMIAGLALGIPASFALVRGRFPGREVLNTFLLSPLIVPGIVAGTAIYIYFIQLELWTGVRMISTLPGFVMAHVALTIPWTVRLVSSTLVGMNKSLEEAAMSLGARPLTTFTRVTLPTIRPGVFAAAIFSFIVSFTDLEMSLFLAGPGRTTLQIAMLQYLEWKFDPTIAAVSVVQILLIGACLLITDRFVKLSRIV</sequence>
<dbReference type="PANTHER" id="PTHR43357">
    <property type="entry name" value="INNER MEMBRANE ABC TRANSPORTER PERMEASE PROTEIN YDCV"/>
    <property type="match status" value="1"/>
</dbReference>
<dbReference type="RefSeq" id="WP_051434981.1">
    <property type="nucleotide sequence ID" value="NZ_JACIDC010000001.1"/>
</dbReference>
<accession>A0A7W6IBK1</accession>
<keyword evidence="3" id="KW-1003">Cell membrane</keyword>
<comment type="similarity">
    <text evidence="8">Belongs to the binding-protein-dependent transport system permease family.</text>
</comment>
<dbReference type="Gene3D" id="1.10.3720.10">
    <property type="entry name" value="MetI-like"/>
    <property type="match status" value="1"/>
</dbReference>
<protein>
    <submittedName>
        <fullName evidence="10">Putative spermidine/putrescine transport system permease protein</fullName>
    </submittedName>
</protein>
<evidence type="ECO:0000256" key="7">
    <source>
        <dbReference type="ARBA" id="ARBA00023136"/>
    </source>
</evidence>
<keyword evidence="6 8" id="KW-1133">Transmembrane helix</keyword>
<dbReference type="Proteomes" id="UP000519439">
    <property type="component" value="Unassembled WGS sequence"/>
</dbReference>
<feature type="transmembrane region" description="Helical" evidence="8">
    <location>
        <begin position="120"/>
        <end position="141"/>
    </location>
</feature>
<evidence type="ECO:0000313" key="10">
    <source>
        <dbReference type="EMBL" id="MBB4038436.1"/>
    </source>
</evidence>
<evidence type="ECO:0000256" key="3">
    <source>
        <dbReference type="ARBA" id="ARBA00022475"/>
    </source>
</evidence>
<dbReference type="InterPro" id="IPR035906">
    <property type="entry name" value="MetI-like_sf"/>
</dbReference>
<evidence type="ECO:0000313" key="11">
    <source>
        <dbReference type="Proteomes" id="UP000519439"/>
    </source>
</evidence>
<evidence type="ECO:0000259" key="9">
    <source>
        <dbReference type="PROSITE" id="PS50928"/>
    </source>
</evidence>
<dbReference type="CDD" id="cd06261">
    <property type="entry name" value="TM_PBP2"/>
    <property type="match status" value="1"/>
</dbReference>
<feature type="transmembrane region" description="Helical" evidence="8">
    <location>
        <begin position="26"/>
        <end position="52"/>
    </location>
</feature>
<evidence type="ECO:0000256" key="8">
    <source>
        <dbReference type="RuleBase" id="RU363032"/>
    </source>
</evidence>
<comment type="subcellular location">
    <subcellularLocation>
        <location evidence="1">Cell inner membrane</location>
        <topology evidence="1">Multi-pass membrane protein</topology>
    </subcellularLocation>
    <subcellularLocation>
        <location evidence="8">Cell membrane</location>
        <topology evidence="8">Multi-pass membrane protein</topology>
    </subcellularLocation>
</comment>
<name>A0A7W6IBK1_9HYPH</name>
<keyword evidence="5 8" id="KW-0812">Transmembrane</keyword>
<dbReference type="SUPFAM" id="SSF161098">
    <property type="entry name" value="MetI-like"/>
    <property type="match status" value="1"/>
</dbReference>
<dbReference type="Pfam" id="PF00528">
    <property type="entry name" value="BPD_transp_1"/>
    <property type="match status" value="1"/>
</dbReference>
<organism evidence="10 11">
    <name type="scientific">Microvirga flocculans</name>
    <dbReference type="NCBI Taxonomy" id="217168"/>
    <lineage>
        <taxon>Bacteria</taxon>
        <taxon>Pseudomonadati</taxon>
        <taxon>Pseudomonadota</taxon>
        <taxon>Alphaproteobacteria</taxon>
        <taxon>Hyphomicrobiales</taxon>
        <taxon>Methylobacteriaceae</taxon>
        <taxon>Microvirga</taxon>
    </lineage>
</organism>
<keyword evidence="7 8" id="KW-0472">Membrane</keyword>
<keyword evidence="2 8" id="KW-0813">Transport</keyword>
<proteinExistence type="inferred from homology"/>
<comment type="caution">
    <text evidence="10">The sequence shown here is derived from an EMBL/GenBank/DDBJ whole genome shotgun (WGS) entry which is preliminary data.</text>
</comment>
<keyword evidence="11" id="KW-1185">Reference proteome</keyword>
<feature type="domain" description="ABC transmembrane type-1" evidence="9">
    <location>
        <begin position="82"/>
        <end position="276"/>
    </location>
</feature>
<feature type="transmembrane region" description="Helical" evidence="8">
    <location>
        <begin position="256"/>
        <end position="276"/>
    </location>
</feature>
<keyword evidence="4" id="KW-0997">Cell inner membrane</keyword>
<evidence type="ECO:0000256" key="4">
    <source>
        <dbReference type="ARBA" id="ARBA00022519"/>
    </source>
</evidence>
<gene>
    <name evidence="10" type="ORF">GGR34_000065</name>
</gene>
<evidence type="ECO:0000256" key="6">
    <source>
        <dbReference type="ARBA" id="ARBA00022989"/>
    </source>
</evidence>
<dbReference type="EMBL" id="JACIDC010000001">
    <property type="protein sequence ID" value="MBB4038436.1"/>
    <property type="molecule type" value="Genomic_DNA"/>
</dbReference>